<dbReference type="Proteomes" id="UP001165121">
    <property type="component" value="Unassembled WGS sequence"/>
</dbReference>
<organism evidence="1 2">
    <name type="scientific">Phytophthora fragariaefolia</name>
    <dbReference type="NCBI Taxonomy" id="1490495"/>
    <lineage>
        <taxon>Eukaryota</taxon>
        <taxon>Sar</taxon>
        <taxon>Stramenopiles</taxon>
        <taxon>Oomycota</taxon>
        <taxon>Peronosporomycetes</taxon>
        <taxon>Peronosporales</taxon>
        <taxon>Peronosporaceae</taxon>
        <taxon>Phytophthora</taxon>
    </lineage>
</organism>
<proteinExistence type="predicted"/>
<accession>A0A9W6TXI7</accession>
<reference evidence="1" key="1">
    <citation type="submission" date="2023-04" db="EMBL/GenBank/DDBJ databases">
        <title>Phytophthora fragariaefolia NBRC 109709.</title>
        <authorList>
            <person name="Ichikawa N."/>
            <person name="Sato H."/>
            <person name="Tonouchi N."/>
        </authorList>
    </citation>
    <scope>NUCLEOTIDE SEQUENCE</scope>
    <source>
        <strain evidence="1">NBRC 109709</strain>
    </source>
</reference>
<dbReference type="AlphaFoldDB" id="A0A9W6TXI7"/>
<name>A0A9W6TXI7_9STRA</name>
<evidence type="ECO:0000313" key="1">
    <source>
        <dbReference type="EMBL" id="GMF21183.1"/>
    </source>
</evidence>
<gene>
    <name evidence="1" type="ORF">Pfra01_000274600</name>
</gene>
<keyword evidence="2" id="KW-1185">Reference proteome</keyword>
<sequence>MSHSKRPRTPRPSTFRTQNVPSWCRLSSTGRQSAPYVVVSCLLLQTALRSAPRPSAVSGAGPWVTSNVPGCTHCPQECPTLGADVKLRQPAGAAPPAGDAVERVDIGHAVSKTAAPSHSHCKKKDDKPNLVILKVNSKRERGLFEHQWIVARQTTLFDCRA</sequence>
<protein>
    <submittedName>
        <fullName evidence="1">Unnamed protein product</fullName>
    </submittedName>
</protein>
<evidence type="ECO:0000313" key="2">
    <source>
        <dbReference type="Proteomes" id="UP001165121"/>
    </source>
</evidence>
<comment type="caution">
    <text evidence="1">The sequence shown here is derived from an EMBL/GenBank/DDBJ whole genome shotgun (WGS) entry which is preliminary data.</text>
</comment>
<dbReference type="OrthoDB" id="145487at2759"/>
<dbReference type="EMBL" id="BSXT01000219">
    <property type="protein sequence ID" value="GMF21183.1"/>
    <property type="molecule type" value="Genomic_DNA"/>
</dbReference>